<dbReference type="Gene3D" id="3.50.50.60">
    <property type="entry name" value="FAD/NAD(P)-binding domain"/>
    <property type="match status" value="1"/>
</dbReference>
<dbReference type="AlphaFoldDB" id="A0A1H7Y9U7"/>
<feature type="domain" description="FAD-binding" evidence="4">
    <location>
        <begin position="9"/>
        <end position="345"/>
    </location>
</feature>
<keyword evidence="2" id="KW-0285">Flavoprotein</keyword>
<gene>
    <name evidence="5" type="ORF">SAMN05660976_05105</name>
</gene>
<evidence type="ECO:0000259" key="4">
    <source>
        <dbReference type="Pfam" id="PF01494"/>
    </source>
</evidence>
<protein>
    <submittedName>
        <fullName evidence="5">2-polyprenyl-6-methoxyphenol hydroxylase</fullName>
    </submittedName>
</protein>
<dbReference type="PRINTS" id="PR00420">
    <property type="entry name" value="RNGMNOXGNASE"/>
</dbReference>
<dbReference type="PANTHER" id="PTHR43004:SF19">
    <property type="entry name" value="BINDING MONOOXYGENASE, PUTATIVE (JCVI)-RELATED"/>
    <property type="match status" value="1"/>
</dbReference>
<organism evidence="5 6">
    <name type="scientific">Nonomuraea pusilla</name>
    <dbReference type="NCBI Taxonomy" id="46177"/>
    <lineage>
        <taxon>Bacteria</taxon>
        <taxon>Bacillati</taxon>
        <taxon>Actinomycetota</taxon>
        <taxon>Actinomycetes</taxon>
        <taxon>Streptosporangiales</taxon>
        <taxon>Streptosporangiaceae</taxon>
        <taxon>Nonomuraea</taxon>
    </lineage>
</organism>
<dbReference type="InterPro" id="IPR050641">
    <property type="entry name" value="RIFMO-like"/>
</dbReference>
<comment type="cofactor">
    <cofactor evidence="1">
        <name>FAD</name>
        <dbReference type="ChEBI" id="CHEBI:57692"/>
    </cofactor>
</comment>
<dbReference type="Pfam" id="PF01494">
    <property type="entry name" value="FAD_binding_3"/>
    <property type="match status" value="1"/>
</dbReference>
<dbReference type="SUPFAM" id="SSF51905">
    <property type="entry name" value="FAD/NAD(P)-binding domain"/>
    <property type="match status" value="1"/>
</dbReference>
<accession>A0A1H7Y9U7</accession>
<dbReference type="PANTHER" id="PTHR43004">
    <property type="entry name" value="TRK SYSTEM POTASSIUM UPTAKE PROTEIN"/>
    <property type="match status" value="1"/>
</dbReference>
<dbReference type="Gene3D" id="3.30.70.2450">
    <property type="match status" value="1"/>
</dbReference>
<proteinExistence type="predicted"/>
<dbReference type="Proteomes" id="UP000198953">
    <property type="component" value="Unassembled WGS sequence"/>
</dbReference>
<dbReference type="EMBL" id="FOBF01000013">
    <property type="protein sequence ID" value="SEM42671.1"/>
    <property type="molecule type" value="Genomic_DNA"/>
</dbReference>
<evidence type="ECO:0000313" key="5">
    <source>
        <dbReference type="EMBL" id="SEM42671.1"/>
    </source>
</evidence>
<dbReference type="InterPro" id="IPR002938">
    <property type="entry name" value="FAD-bd"/>
</dbReference>
<name>A0A1H7Y9U7_9ACTN</name>
<evidence type="ECO:0000256" key="1">
    <source>
        <dbReference type="ARBA" id="ARBA00001974"/>
    </source>
</evidence>
<dbReference type="GO" id="GO:0016709">
    <property type="term" value="F:oxidoreductase activity, acting on paired donors, with incorporation or reduction of molecular oxygen, NAD(P)H as one donor, and incorporation of one atom of oxygen"/>
    <property type="evidence" value="ECO:0007669"/>
    <property type="project" value="UniProtKB-ARBA"/>
</dbReference>
<sequence>MTNVEEGMCEVLVVGAGPVGLMAAGELARRGVAVRVIDRRRTRDSLSKALVVHARTLEIMDLAGLADEFVKHGYPAPGLGVSLQRTGRPVSVNMRDLDTRFPYMLVLPQRRTEEILARHLADLDVPIERGVELVDLAPGPDHVAATLRGEDGREERVRARYLIGADGSHSSVRRLVGLPFDGRQLDTLVLIGDVKADVDLVRSRVTNMASSRGFVALLPFLGEYVRVFAVDFERQDHARGDALTLEELQDTVNAITGRTIELRDPVWLTRYVAPSRQARTIRVGRVFLAGDAAHAHSPAAGQGMNMGLQDAANLGWKLAMALRGQAPANLLDTYDGERHPVHTSVRHGTDRMFRLFTLTNPLLRLARSIVTRTVVTRAPVQRRLAGSLSGLAINYRHAHRGAGEGGVRSGDRVPDVDLWTAHRPPTRLYEVLRDPGFGLFVYAEADHLAADHRRITALFAAVADTYGLAVRPHLVIDEGVLDPAEVGAPVFVDVAGQFRRKLGARHGSVLLIRPDGYLAAHDGGFDARSVAAWCRSRPAPAGQAA</sequence>
<keyword evidence="6" id="KW-1185">Reference proteome</keyword>
<reference evidence="5 6" key="1">
    <citation type="submission" date="2016-10" db="EMBL/GenBank/DDBJ databases">
        <authorList>
            <person name="de Groot N.N."/>
        </authorList>
    </citation>
    <scope>NUCLEOTIDE SEQUENCE [LARGE SCALE GENOMIC DNA]</scope>
    <source>
        <strain evidence="5 6">DSM 43357</strain>
    </source>
</reference>
<dbReference type="GO" id="GO:0071949">
    <property type="term" value="F:FAD binding"/>
    <property type="evidence" value="ECO:0007669"/>
    <property type="project" value="InterPro"/>
</dbReference>
<evidence type="ECO:0000313" key="6">
    <source>
        <dbReference type="Proteomes" id="UP000198953"/>
    </source>
</evidence>
<dbReference type="InterPro" id="IPR036188">
    <property type="entry name" value="FAD/NAD-bd_sf"/>
</dbReference>
<evidence type="ECO:0000256" key="2">
    <source>
        <dbReference type="ARBA" id="ARBA00022630"/>
    </source>
</evidence>
<dbReference type="STRING" id="46177.SAMN05660976_05105"/>
<dbReference type="RefSeq" id="WP_177227512.1">
    <property type="nucleotide sequence ID" value="NZ_FOBF01000013.1"/>
</dbReference>
<dbReference type="Gene3D" id="3.40.30.120">
    <property type="match status" value="1"/>
</dbReference>
<evidence type="ECO:0000256" key="3">
    <source>
        <dbReference type="ARBA" id="ARBA00022827"/>
    </source>
</evidence>
<keyword evidence="3" id="KW-0274">FAD</keyword>